<reference evidence="2" key="1">
    <citation type="submission" date="2025-08" db="UniProtKB">
        <authorList>
            <consortium name="RefSeq"/>
        </authorList>
    </citation>
    <scope>IDENTIFICATION</scope>
    <source>
        <tissue evidence="2">Whole body</tissue>
    </source>
</reference>
<dbReference type="OrthoDB" id="6576195at2759"/>
<evidence type="ECO:0000313" key="2">
    <source>
        <dbReference type="RefSeq" id="XP_025412215.1"/>
    </source>
</evidence>
<keyword evidence="1" id="KW-1185">Reference proteome</keyword>
<gene>
    <name evidence="2" type="primary">LOC112684767</name>
</gene>
<organism evidence="1 2">
    <name type="scientific">Sipha flava</name>
    <name type="common">yellow sugarcane aphid</name>
    <dbReference type="NCBI Taxonomy" id="143950"/>
    <lineage>
        <taxon>Eukaryota</taxon>
        <taxon>Metazoa</taxon>
        <taxon>Ecdysozoa</taxon>
        <taxon>Arthropoda</taxon>
        <taxon>Hexapoda</taxon>
        <taxon>Insecta</taxon>
        <taxon>Pterygota</taxon>
        <taxon>Neoptera</taxon>
        <taxon>Paraneoptera</taxon>
        <taxon>Hemiptera</taxon>
        <taxon>Sternorrhyncha</taxon>
        <taxon>Aphidomorpha</taxon>
        <taxon>Aphidoidea</taxon>
        <taxon>Aphididae</taxon>
        <taxon>Sipha</taxon>
    </lineage>
</organism>
<proteinExistence type="predicted"/>
<dbReference type="AlphaFoldDB" id="A0A8B8FPD6"/>
<dbReference type="Proteomes" id="UP000694846">
    <property type="component" value="Unplaced"/>
</dbReference>
<dbReference type="GeneID" id="112684767"/>
<sequence length="104" mass="11811">MWIEQDVILVKDNLYEIGTNEGRLHQLYSRNQFTICKEVFIQANDVPPVQISLREVAKKSSNLGGQGYDRCTCNTLCKTNRCKCKRSGRLCNSKCYNSGLCGNK</sequence>
<accession>A0A8B8FPD6</accession>
<name>A0A8B8FPD6_9HEMI</name>
<protein>
    <submittedName>
        <fullName evidence="2">Uncharacterized protein LOC112684767</fullName>
    </submittedName>
</protein>
<dbReference type="RefSeq" id="XP_025412215.1">
    <property type="nucleotide sequence ID" value="XM_025556430.1"/>
</dbReference>
<evidence type="ECO:0000313" key="1">
    <source>
        <dbReference type="Proteomes" id="UP000694846"/>
    </source>
</evidence>